<dbReference type="CDD" id="cd09105">
    <property type="entry name" value="PLDc_vPLD1_2_like_2"/>
    <property type="match status" value="1"/>
</dbReference>
<dbReference type="RefSeq" id="WP_153345938.1">
    <property type="nucleotide sequence ID" value="NZ_WIVE01000063.1"/>
</dbReference>
<dbReference type="SUPFAM" id="SSF56024">
    <property type="entry name" value="Phospholipase D/nuclease"/>
    <property type="match status" value="2"/>
</dbReference>
<feature type="region of interest" description="Disordered" evidence="10">
    <location>
        <begin position="299"/>
        <end position="320"/>
    </location>
</feature>
<evidence type="ECO:0000256" key="3">
    <source>
        <dbReference type="ARBA" id="ARBA00004613"/>
    </source>
</evidence>
<comment type="function">
    <text evidence="2">Could be a virulence factor.</text>
</comment>
<evidence type="ECO:0000256" key="5">
    <source>
        <dbReference type="ARBA" id="ARBA00022525"/>
    </source>
</evidence>
<evidence type="ECO:0000259" key="11">
    <source>
        <dbReference type="PROSITE" id="PS50035"/>
    </source>
</evidence>
<dbReference type="AlphaFoldDB" id="A0A7X1ZIP1"/>
<keyword evidence="6" id="KW-0677">Repeat</keyword>
<keyword evidence="5" id="KW-0964">Secreted</keyword>
<evidence type="ECO:0000256" key="10">
    <source>
        <dbReference type="SAM" id="MobiDB-lite"/>
    </source>
</evidence>
<dbReference type="PROSITE" id="PS50035">
    <property type="entry name" value="PLD"/>
    <property type="match status" value="2"/>
</dbReference>
<evidence type="ECO:0000256" key="8">
    <source>
        <dbReference type="ARBA" id="ARBA00023098"/>
    </source>
</evidence>
<evidence type="ECO:0000256" key="6">
    <source>
        <dbReference type="ARBA" id="ARBA00022737"/>
    </source>
</evidence>
<dbReference type="Gene3D" id="3.30.870.10">
    <property type="entry name" value="Endonuclease Chain A"/>
    <property type="match status" value="2"/>
</dbReference>
<feature type="domain" description="PLD phosphodiesterase" evidence="11">
    <location>
        <begin position="463"/>
        <end position="490"/>
    </location>
</feature>
<comment type="subcellular location">
    <subcellularLocation>
        <location evidence="3">Secreted</location>
    </subcellularLocation>
</comment>
<accession>A0A7X1ZIP1</accession>
<dbReference type="InterPro" id="IPR025202">
    <property type="entry name" value="PLD-like_dom"/>
</dbReference>
<evidence type="ECO:0000256" key="1">
    <source>
        <dbReference type="ARBA" id="ARBA00000798"/>
    </source>
</evidence>
<evidence type="ECO:0000313" key="13">
    <source>
        <dbReference type="Proteomes" id="UP000434582"/>
    </source>
</evidence>
<dbReference type="PANTHER" id="PTHR18896:SF76">
    <property type="entry name" value="PHOSPHOLIPASE"/>
    <property type="match status" value="1"/>
</dbReference>
<reference evidence="12 13" key="1">
    <citation type="submission" date="2019-10" db="EMBL/GenBank/DDBJ databases">
        <title>Draft whole-genome sequence of the purple nonsulfur photosynthetic bacterium Roseospira navarrensis DSM 15114.</title>
        <authorList>
            <person name="Kyndt J.A."/>
            <person name="Meyer T.E."/>
        </authorList>
    </citation>
    <scope>NUCLEOTIDE SEQUENCE [LARGE SCALE GENOMIC DNA]</scope>
    <source>
        <strain evidence="12 13">DSM 15114</strain>
    </source>
</reference>
<keyword evidence="13" id="KW-1185">Reference proteome</keyword>
<keyword evidence="8" id="KW-0443">Lipid metabolism</keyword>
<proteinExistence type="predicted"/>
<feature type="compositionally biased region" description="Basic and acidic residues" evidence="10">
    <location>
        <begin position="306"/>
        <end position="320"/>
    </location>
</feature>
<dbReference type="GO" id="GO:0005576">
    <property type="term" value="C:extracellular region"/>
    <property type="evidence" value="ECO:0007669"/>
    <property type="project" value="UniProtKB-SubCell"/>
</dbReference>
<feature type="region of interest" description="Disordered" evidence="10">
    <location>
        <begin position="1"/>
        <end position="20"/>
    </location>
</feature>
<evidence type="ECO:0000256" key="4">
    <source>
        <dbReference type="ARBA" id="ARBA00018392"/>
    </source>
</evidence>
<feature type="domain" description="PLD phosphodiesterase" evidence="11">
    <location>
        <begin position="209"/>
        <end position="236"/>
    </location>
</feature>
<evidence type="ECO:0000256" key="2">
    <source>
        <dbReference type="ARBA" id="ARBA00003145"/>
    </source>
</evidence>
<name>A0A7X1ZIP1_9PROT</name>
<gene>
    <name evidence="12" type="ORF">GHC57_15625</name>
</gene>
<dbReference type="Pfam" id="PF00614">
    <property type="entry name" value="PLDc"/>
    <property type="match status" value="1"/>
</dbReference>
<dbReference type="GO" id="GO:0009395">
    <property type="term" value="P:phospholipid catabolic process"/>
    <property type="evidence" value="ECO:0007669"/>
    <property type="project" value="TreeGrafter"/>
</dbReference>
<organism evidence="12 13">
    <name type="scientific">Roseospira navarrensis</name>
    <dbReference type="NCBI Taxonomy" id="140058"/>
    <lineage>
        <taxon>Bacteria</taxon>
        <taxon>Pseudomonadati</taxon>
        <taxon>Pseudomonadota</taxon>
        <taxon>Alphaproteobacteria</taxon>
        <taxon>Rhodospirillales</taxon>
        <taxon>Rhodospirillaceae</taxon>
        <taxon>Roseospira</taxon>
    </lineage>
</organism>
<comment type="catalytic activity">
    <reaction evidence="1">
        <text>a 1,2-diacyl-sn-glycero-3-phosphocholine + H2O = a 1,2-diacyl-sn-glycero-3-phosphate + choline + H(+)</text>
        <dbReference type="Rhea" id="RHEA:14445"/>
        <dbReference type="ChEBI" id="CHEBI:15354"/>
        <dbReference type="ChEBI" id="CHEBI:15377"/>
        <dbReference type="ChEBI" id="CHEBI:15378"/>
        <dbReference type="ChEBI" id="CHEBI:57643"/>
        <dbReference type="ChEBI" id="CHEBI:58608"/>
        <dbReference type="EC" id="3.1.4.4"/>
    </reaction>
</comment>
<dbReference type="InterPro" id="IPR001736">
    <property type="entry name" value="PLipase_D/transphosphatidylase"/>
</dbReference>
<sequence length="575" mass="63798">MADSPADAVTPETRPGTSRVRPLVEASETYRWLTEAVAGARETVHMAYWAVQPNLTLDGRRTKDAAAGRPLPGDEAPDWADLLAQAARRGVTVRLILSDFDPILVPGQHRDAWHSYRRFCEIRDGLPPACQENLQVICSRHQAATGLVPRLLAQPLLHARLRRAVAALTGGDGASVADRRADAPMLWRHMTVRGGRKPRPSHRSILPVYPAVHHEKSCVVDGAVGFVGGLDIDRERFDTPEHRSLRPWHDVAARLDGPVVAAVAAHFANRWREESEVFRHLHAEATARRPPGVFLPALGPLSPVRDAPETAERQTRAPEDGPRIVRTVTGHRRSPFALGPNIRASGSAKAVEALIARAQRRLYIENQFLRSDRVAGWLARQATAAPDLRLIVVLPLAPERLGGGWNAANRHGQYLQRRALRRIADAFGDRFGLYTLLTRAPPPTVDDPVRDHLTEDDQALGSDEIYVHAKLMIADDRTAMIGSANLNERSLSVDTETGVIWTDDRGVATFREDVWRRHLGEPARAPGDPFDIWDQAAHEDARRPPSERRGFVVPMSIERATVQARRLRVIPSRLL</sequence>
<dbReference type="OrthoDB" id="9762009at2"/>
<comment type="caution">
    <text evidence="12">The sequence shown here is derived from an EMBL/GenBank/DDBJ whole genome shotgun (WGS) entry which is preliminary data.</text>
</comment>
<dbReference type="Proteomes" id="UP000434582">
    <property type="component" value="Unassembled WGS sequence"/>
</dbReference>
<evidence type="ECO:0000256" key="7">
    <source>
        <dbReference type="ARBA" id="ARBA00022801"/>
    </source>
</evidence>
<dbReference type="SMART" id="SM00155">
    <property type="entry name" value="PLDc"/>
    <property type="match status" value="2"/>
</dbReference>
<dbReference type="PANTHER" id="PTHR18896">
    <property type="entry name" value="PHOSPHOLIPASE D"/>
    <property type="match status" value="1"/>
</dbReference>
<dbReference type="Pfam" id="PF13091">
    <property type="entry name" value="PLDc_2"/>
    <property type="match status" value="1"/>
</dbReference>
<dbReference type="InterPro" id="IPR015679">
    <property type="entry name" value="PLipase_D_fam"/>
</dbReference>
<keyword evidence="7" id="KW-0378">Hydrolase</keyword>
<evidence type="ECO:0000256" key="9">
    <source>
        <dbReference type="ARBA" id="ARBA00029594"/>
    </source>
</evidence>
<evidence type="ECO:0000313" key="12">
    <source>
        <dbReference type="EMBL" id="MQX37950.1"/>
    </source>
</evidence>
<protein>
    <recommendedName>
        <fullName evidence="4">Phospholipase D</fullName>
    </recommendedName>
    <alternativeName>
        <fullName evidence="9">Choline phosphatase</fullName>
    </alternativeName>
</protein>
<dbReference type="GO" id="GO:0004630">
    <property type="term" value="F:phospholipase D activity"/>
    <property type="evidence" value="ECO:0007669"/>
    <property type="project" value="UniProtKB-EC"/>
</dbReference>
<dbReference type="EMBL" id="WIVE01000063">
    <property type="protein sequence ID" value="MQX37950.1"/>
    <property type="molecule type" value="Genomic_DNA"/>
</dbReference>